<keyword evidence="3" id="KW-1185">Reference proteome</keyword>
<dbReference type="EMBL" id="JASCZI010211714">
    <property type="protein sequence ID" value="MED6196138.1"/>
    <property type="molecule type" value="Genomic_DNA"/>
</dbReference>
<feature type="region of interest" description="Disordered" evidence="1">
    <location>
        <begin position="71"/>
        <end position="90"/>
    </location>
</feature>
<evidence type="ECO:0000313" key="3">
    <source>
        <dbReference type="Proteomes" id="UP001341840"/>
    </source>
</evidence>
<accession>A0ABU6XGS9</accession>
<evidence type="ECO:0000313" key="2">
    <source>
        <dbReference type="EMBL" id="MED6196138.1"/>
    </source>
</evidence>
<evidence type="ECO:0000256" key="1">
    <source>
        <dbReference type="SAM" id="MobiDB-lite"/>
    </source>
</evidence>
<gene>
    <name evidence="2" type="ORF">PIB30_044495</name>
</gene>
<sequence>MVLKIGTDQPVQFVGPRIEDLQSLVQHQKTGDDQTAEELENRGLSPPLTHLSQITNPSLYFSCFPFSNPVNQSSTPSWSQRRRRSTTTVSSLPSLFQRRCRSTTNPPPLSGPSIANYSLQYVVSLVIRCLLVIGVLGTHHKTSHRALMAAAAASSGFVSSPPLPVSPPSFA</sequence>
<name>A0ABU6XGS9_9FABA</name>
<dbReference type="Proteomes" id="UP001341840">
    <property type="component" value="Unassembled WGS sequence"/>
</dbReference>
<reference evidence="2 3" key="1">
    <citation type="journal article" date="2023" name="Plants (Basel)">
        <title>Bridging the Gap: Combining Genomics and Transcriptomics Approaches to Understand Stylosanthes scabra, an Orphan Legume from the Brazilian Caatinga.</title>
        <authorList>
            <person name="Ferreira-Neto J.R.C."/>
            <person name="da Silva M.D."/>
            <person name="Binneck E."/>
            <person name="de Melo N.F."/>
            <person name="da Silva R.H."/>
            <person name="de Melo A.L.T.M."/>
            <person name="Pandolfi V."/>
            <person name="Bustamante F.O."/>
            <person name="Brasileiro-Vidal A.C."/>
            <person name="Benko-Iseppon A.M."/>
        </authorList>
    </citation>
    <scope>NUCLEOTIDE SEQUENCE [LARGE SCALE GENOMIC DNA]</scope>
    <source>
        <tissue evidence="2">Leaves</tissue>
    </source>
</reference>
<protein>
    <submittedName>
        <fullName evidence="2">Uncharacterized protein</fullName>
    </submittedName>
</protein>
<organism evidence="2 3">
    <name type="scientific">Stylosanthes scabra</name>
    <dbReference type="NCBI Taxonomy" id="79078"/>
    <lineage>
        <taxon>Eukaryota</taxon>
        <taxon>Viridiplantae</taxon>
        <taxon>Streptophyta</taxon>
        <taxon>Embryophyta</taxon>
        <taxon>Tracheophyta</taxon>
        <taxon>Spermatophyta</taxon>
        <taxon>Magnoliopsida</taxon>
        <taxon>eudicotyledons</taxon>
        <taxon>Gunneridae</taxon>
        <taxon>Pentapetalae</taxon>
        <taxon>rosids</taxon>
        <taxon>fabids</taxon>
        <taxon>Fabales</taxon>
        <taxon>Fabaceae</taxon>
        <taxon>Papilionoideae</taxon>
        <taxon>50 kb inversion clade</taxon>
        <taxon>dalbergioids sensu lato</taxon>
        <taxon>Dalbergieae</taxon>
        <taxon>Pterocarpus clade</taxon>
        <taxon>Stylosanthes</taxon>
    </lineage>
</organism>
<comment type="caution">
    <text evidence="2">The sequence shown here is derived from an EMBL/GenBank/DDBJ whole genome shotgun (WGS) entry which is preliminary data.</text>
</comment>
<proteinExistence type="predicted"/>